<dbReference type="InterPro" id="IPR036872">
    <property type="entry name" value="CH_dom_sf"/>
</dbReference>
<keyword evidence="2" id="KW-0175">Coiled coil</keyword>
<dbReference type="EMBL" id="JAOAOG010000269">
    <property type="protein sequence ID" value="KAJ6234697.1"/>
    <property type="molecule type" value="Genomic_DNA"/>
</dbReference>
<evidence type="ECO:0000259" key="4">
    <source>
        <dbReference type="PROSITE" id="PS50021"/>
    </source>
</evidence>
<keyword evidence="1" id="KW-0343">GTPase activation</keyword>
<feature type="domain" description="Calponin-homology (CH)" evidence="4">
    <location>
        <begin position="35"/>
        <end position="139"/>
    </location>
</feature>
<proteinExistence type="predicted"/>
<accession>A0ABQ8XQ07</accession>
<dbReference type="InterPro" id="IPR001936">
    <property type="entry name" value="RasGAP_dom"/>
</dbReference>
<reference evidence="5" key="1">
    <citation type="submission" date="2022-08" db="EMBL/GenBank/DDBJ databases">
        <title>Novel sulfate-reducing endosymbionts in the free-living metamonad Anaeramoeba.</title>
        <authorList>
            <person name="Jerlstrom-Hultqvist J."/>
            <person name="Cepicka I."/>
            <person name="Gallot-Lavallee L."/>
            <person name="Salas-Leiva D."/>
            <person name="Curtis B.A."/>
            <person name="Zahonova K."/>
            <person name="Pipaliya S."/>
            <person name="Dacks J."/>
            <person name="Roger A.J."/>
        </authorList>
    </citation>
    <scope>NUCLEOTIDE SEQUENCE</scope>
    <source>
        <strain evidence="5">Schooner1</strain>
    </source>
</reference>
<dbReference type="Gene3D" id="1.10.506.10">
    <property type="entry name" value="GTPase Activation - p120gap, domain 1"/>
    <property type="match status" value="1"/>
</dbReference>
<dbReference type="PROSITE" id="PS50021">
    <property type="entry name" value="CH"/>
    <property type="match status" value="1"/>
</dbReference>
<evidence type="ECO:0000313" key="5">
    <source>
        <dbReference type="EMBL" id="KAJ6234697.1"/>
    </source>
</evidence>
<dbReference type="Gene3D" id="1.10.418.10">
    <property type="entry name" value="Calponin-like domain"/>
    <property type="match status" value="1"/>
</dbReference>
<dbReference type="SMART" id="SM00323">
    <property type="entry name" value="RasGAP"/>
    <property type="match status" value="1"/>
</dbReference>
<dbReference type="PANTHER" id="PTHR10194">
    <property type="entry name" value="RAS GTPASE-ACTIVATING PROTEINS"/>
    <property type="match status" value="1"/>
</dbReference>
<keyword evidence="6" id="KW-1185">Reference proteome</keyword>
<evidence type="ECO:0000259" key="3">
    <source>
        <dbReference type="PROSITE" id="PS50018"/>
    </source>
</evidence>
<dbReference type="SUPFAM" id="SSF47576">
    <property type="entry name" value="Calponin-homology domain, CH-domain"/>
    <property type="match status" value="1"/>
</dbReference>
<feature type="domain" description="Ras-GAP" evidence="3">
    <location>
        <begin position="491"/>
        <end position="691"/>
    </location>
</feature>
<sequence length="872" mass="101392">MTSSVQDLSLLLQQVKNHSLTPQVIESTQKKTTKLSSEEILLVFIQNQLSTSQIKKQITNFDEDFKDCSIFSSFFHNLTKNEKFLTLLELDSNLERAKFLMDLLKEFDFSFPICEPKEIANGNKEEILSLIANVYLTYYNELETKKKMELKSEDLKKQINSREQEIEGLEKMYSNLSESLNKEELSKVFKTGSVFDFTDVTENLFQLIPDLNQNIIDTFKVLSEILDTPDENSQKFLQELINVTSQQNEQVRIWNLKTIFDQSLVVLIKSHQKELFTEKLHTLLKLKIEKMSSLNGEEFIEFYSKLLDLLKQHKIWSMQINPIYKSITTLFDQFLFFINYQTELTNSLISTLLTGGLFNKESNQEKIKKLLYEKLFLLIGESLPGIVSDNLLIDIFTDFFFELGISEKLNVELIISEARKRAFGETLVLLIKKQLSENSKEKLVNFFKNNELINKEKEIFEKCYQLLSNYLNKESSDFLCKTFDAKISKESAKRLSFTLFHFFDFFGLSLPLIQASIRYEIWKSKNDFSVLFTPGDISSHFTGLHCLLYGEKYLKSTLAKIIQQVANCGLNFNIPIIPISGNINEMTNEERNSFKAIENVRNFYSKFVDAIFDPQQTFPIELKIVASFYKTELPQSLKNYLPQTLARFIITRFIFPAIVSPENFSLVKNKVPGTARRGLMNISSVIKNLANGTIFPESKKHMLPLNEDITKKIPDRDRFYERISNPKLEELKQFYKPYSAKNQAPQNEPITAIHVRKLTTKLNWDQIILPSKITLKLLANIQRLGGIDYQKIKTFRKQNNLPENVQLDQNNHFFGLFGASYLESTNKSINTFINSLLQLNTKLRPVRTISQFKEGELKRKSERRKKGLVWKK</sequence>
<dbReference type="Pfam" id="PF00616">
    <property type="entry name" value="RasGAP"/>
    <property type="match status" value="1"/>
</dbReference>
<dbReference type="SUPFAM" id="SSF48350">
    <property type="entry name" value="GTPase activation domain, GAP"/>
    <property type="match status" value="1"/>
</dbReference>
<evidence type="ECO:0000313" key="6">
    <source>
        <dbReference type="Proteomes" id="UP001150062"/>
    </source>
</evidence>
<dbReference type="InterPro" id="IPR008936">
    <property type="entry name" value="Rho_GTPase_activation_prot"/>
</dbReference>
<dbReference type="InterPro" id="IPR039360">
    <property type="entry name" value="Ras_GTPase"/>
</dbReference>
<dbReference type="Proteomes" id="UP001150062">
    <property type="component" value="Unassembled WGS sequence"/>
</dbReference>
<evidence type="ECO:0000256" key="2">
    <source>
        <dbReference type="SAM" id="Coils"/>
    </source>
</evidence>
<evidence type="ECO:0000256" key="1">
    <source>
        <dbReference type="ARBA" id="ARBA00022468"/>
    </source>
</evidence>
<dbReference type="CDD" id="cd04519">
    <property type="entry name" value="RasGAP"/>
    <property type="match status" value="1"/>
</dbReference>
<gene>
    <name evidence="5" type="ORF">M0813_29290</name>
</gene>
<organism evidence="5 6">
    <name type="scientific">Anaeramoeba flamelloides</name>
    <dbReference type="NCBI Taxonomy" id="1746091"/>
    <lineage>
        <taxon>Eukaryota</taxon>
        <taxon>Metamonada</taxon>
        <taxon>Anaeramoebidae</taxon>
        <taxon>Anaeramoeba</taxon>
    </lineage>
</organism>
<protein>
    <submittedName>
        <fullName evidence="5">Ras gtpase-activating protein</fullName>
    </submittedName>
</protein>
<dbReference type="Pfam" id="PF00307">
    <property type="entry name" value="CH"/>
    <property type="match status" value="1"/>
</dbReference>
<comment type="caution">
    <text evidence="5">The sequence shown here is derived from an EMBL/GenBank/DDBJ whole genome shotgun (WGS) entry which is preliminary data.</text>
</comment>
<feature type="coiled-coil region" evidence="2">
    <location>
        <begin position="145"/>
        <end position="186"/>
    </location>
</feature>
<name>A0ABQ8XQ07_9EUKA</name>
<dbReference type="PROSITE" id="PS50018">
    <property type="entry name" value="RAS_GTPASE_ACTIV_2"/>
    <property type="match status" value="1"/>
</dbReference>
<dbReference type="PANTHER" id="PTHR10194:SF60">
    <property type="entry name" value="RAS GTPASE-ACTIVATING PROTEIN RASKOL"/>
    <property type="match status" value="1"/>
</dbReference>
<dbReference type="InterPro" id="IPR001715">
    <property type="entry name" value="CH_dom"/>
</dbReference>